<evidence type="ECO:0000313" key="3">
    <source>
        <dbReference type="Proteomes" id="UP000707206"/>
    </source>
</evidence>
<dbReference type="RefSeq" id="WP_152573483.1">
    <property type="nucleotide sequence ID" value="NZ_VIKU02000001.1"/>
</dbReference>
<proteinExistence type="predicted"/>
<protein>
    <recommendedName>
        <fullName evidence="4">Phospholipase/carboxylesterase/thioesterase domain-containing protein</fullName>
    </recommendedName>
</protein>
<evidence type="ECO:0000256" key="1">
    <source>
        <dbReference type="SAM" id="SignalP"/>
    </source>
</evidence>
<evidence type="ECO:0000313" key="2">
    <source>
        <dbReference type="EMBL" id="NHF59027.1"/>
    </source>
</evidence>
<evidence type="ECO:0008006" key="4">
    <source>
        <dbReference type="Google" id="ProtNLM"/>
    </source>
</evidence>
<dbReference type="SUPFAM" id="SSF53474">
    <property type="entry name" value="alpha/beta-Hydrolases"/>
    <property type="match status" value="1"/>
</dbReference>
<feature type="signal peptide" evidence="1">
    <location>
        <begin position="1"/>
        <end position="21"/>
    </location>
</feature>
<keyword evidence="1" id="KW-0732">Signal</keyword>
<comment type="caution">
    <text evidence="2">The sequence shown here is derived from an EMBL/GenBank/DDBJ whole genome shotgun (WGS) entry which is preliminary data.</text>
</comment>
<reference evidence="2" key="2">
    <citation type="submission" date="2020-03" db="EMBL/GenBank/DDBJ databases">
        <title>Flavobacteriaceae bacterium strain TP-CH-4, a member of the family Flavobacteriaceae isolated from a deep-sea seamount.</title>
        <authorList>
            <person name="Zhang D.-C."/>
        </authorList>
    </citation>
    <scope>NUCLEOTIDE SEQUENCE</scope>
    <source>
        <strain evidence="2">TP-CH-4</strain>
    </source>
</reference>
<dbReference type="Gene3D" id="3.40.50.1820">
    <property type="entry name" value="alpha/beta hydrolase"/>
    <property type="match status" value="1"/>
</dbReference>
<name>A0A967E536_9FLAO</name>
<sequence>MKKILAVIGLAMAFFSNAQHAYEKGTIIDSIPVGASNNETFALYLPQSFNENELSPIVFVFDPAGRGKTGIKPFIPSAETHGYILVCSNNIRNGPYERNFELANRWFTHIFSNFSISEKQMYVAGFSGGSRLASAIAVLTNQMAGVIACGAGLSQHTSHTPSNHDFSYVGLCGNRDMNYLEMTGVQKFLNKLNVNNTLITYEGDHRWPPSEQLLKAFDWLALQSHKKGTKMQSDDFLIRSYRRSWEEAQKNQINKNPLEAAQGYERIIKSYGSLFATDSISTQLTNLKKTKHYKNAEKNREVAFRKEEMLTKTFIERFNQDYKKPQKANHSWWKRELEKIGETSGATNFEMNRMADRVKYKVFAMAYERMQLATPPPSEKQIAFCKAVGNLVFPKEKSGDF</sequence>
<dbReference type="InterPro" id="IPR029058">
    <property type="entry name" value="AB_hydrolase_fold"/>
</dbReference>
<dbReference type="AlphaFoldDB" id="A0A967E536"/>
<feature type="chain" id="PRO_5037753634" description="Phospholipase/carboxylesterase/thioesterase domain-containing protein" evidence="1">
    <location>
        <begin position="22"/>
        <end position="401"/>
    </location>
</feature>
<gene>
    <name evidence="2" type="ORF">FK220_006730</name>
</gene>
<dbReference type="Proteomes" id="UP000707206">
    <property type="component" value="Unassembled WGS sequence"/>
</dbReference>
<keyword evidence="3" id="KW-1185">Reference proteome</keyword>
<accession>A0A967E536</accession>
<dbReference type="EMBL" id="VIKU02000001">
    <property type="protein sequence ID" value="NHF59027.1"/>
    <property type="molecule type" value="Genomic_DNA"/>
</dbReference>
<organism evidence="2 3">
    <name type="scientific">Pelagihabitans pacificus</name>
    <dbReference type="NCBI Taxonomy" id="2696054"/>
    <lineage>
        <taxon>Bacteria</taxon>
        <taxon>Pseudomonadati</taxon>
        <taxon>Bacteroidota</taxon>
        <taxon>Flavobacteriia</taxon>
        <taxon>Flavobacteriales</taxon>
        <taxon>Flavobacteriaceae</taxon>
        <taxon>Pelagihabitans</taxon>
    </lineage>
</organism>
<reference evidence="2" key="1">
    <citation type="submission" date="2019-07" db="EMBL/GenBank/DDBJ databases">
        <authorList>
            <person name="De-Chao Zhang Q."/>
        </authorList>
    </citation>
    <scope>NUCLEOTIDE SEQUENCE</scope>
    <source>
        <strain evidence="2">TP-CH-4</strain>
    </source>
</reference>